<protein>
    <submittedName>
        <fullName evidence="2">Uncharacterized protein</fullName>
    </submittedName>
</protein>
<dbReference type="OrthoDB" id="9953751at2"/>
<dbReference type="EMBL" id="CP003364">
    <property type="protein sequence ID" value="AGA25566.1"/>
    <property type="molecule type" value="Genomic_DNA"/>
</dbReference>
<dbReference type="HOGENOM" id="CLU_1229208_0_0_0"/>
<reference evidence="2 3" key="1">
    <citation type="submission" date="2012-02" db="EMBL/GenBank/DDBJ databases">
        <title>Complete sequence of chromosome of Singulisphaera acidiphila DSM 18658.</title>
        <authorList>
            <consortium name="US DOE Joint Genome Institute (JGI-PGF)"/>
            <person name="Lucas S."/>
            <person name="Copeland A."/>
            <person name="Lapidus A."/>
            <person name="Glavina del Rio T."/>
            <person name="Dalin E."/>
            <person name="Tice H."/>
            <person name="Bruce D."/>
            <person name="Goodwin L."/>
            <person name="Pitluck S."/>
            <person name="Peters L."/>
            <person name="Ovchinnikova G."/>
            <person name="Chertkov O."/>
            <person name="Kyrpides N."/>
            <person name="Mavromatis K."/>
            <person name="Ivanova N."/>
            <person name="Brettin T."/>
            <person name="Detter J.C."/>
            <person name="Han C."/>
            <person name="Larimer F."/>
            <person name="Land M."/>
            <person name="Hauser L."/>
            <person name="Markowitz V."/>
            <person name="Cheng J.-F."/>
            <person name="Hugenholtz P."/>
            <person name="Woyke T."/>
            <person name="Wu D."/>
            <person name="Tindall B."/>
            <person name="Pomrenke H."/>
            <person name="Brambilla E."/>
            <person name="Klenk H.-P."/>
            <person name="Eisen J.A."/>
        </authorList>
    </citation>
    <scope>NUCLEOTIDE SEQUENCE [LARGE SCALE GENOMIC DNA]</scope>
    <source>
        <strain evidence="3">ATCC BAA-1392 / DSM 18658 / VKM B-2454 / MOB10</strain>
    </source>
</reference>
<gene>
    <name evidence="2" type="ordered locus">Sinac_1170</name>
</gene>
<organism evidence="2 3">
    <name type="scientific">Singulisphaera acidiphila (strain ATCC BAA-1392 / DSM 18658 / VKM B-2454 / MOB10)</name>
    <dbReference type="NCBI Taxonomy" id="886293"/>
    <lineage>
        <taxon>Bacteria</taxon>
        <taxon>Pseudomonadati</taxon>
        <taxon>Planctomycetota</taxon>
        <taxon>Planctomycetia</taxon>
        <taxon>Isosphaerales</taxon>
        <taxon>Isosphaeraceae</taxon>
        <taxon>Singulisphaera</taxon>
    </lineage>
</organism>
<sequence length="225" mass="23690">MRRVTLMASLVAVAASAGVGEWLPFSILTPAVAQAPAEPEMPPTVEPSPPPAEPPPVDFAPAPAPLPSATPAPTTPPPLPFVVPPTEFVAPEQGEFGPVLRVMPAHRIAMMEAGRPLPETDPLVARSAVALSQLTGKYLEDAPRIVDLTIKTCAAIRLAKGTVSPLDLMDGALHLKRPTTNNGSRPRQFEKFATAYRKARLAGGKDHAKAMAEIQGPPVPQPAPR</sequence>
<feature type="compositionally biased region" description="Pro residues" evidence="1">
    <location>
        <begin position="39"/>
        <end position="76"/>
    </location>
</feature>
<evidence type="ECO:0000313" key="3">
    <source>
        <dbReference type="Proteomes" id="UP000010798"/>
    </source>
</evidence>
<keyword evidence="3" id="KW-1185">Reference proteome</keyword>
<dbReference type="Proteomes" id="UP000010798">
    <property type="component" value="Chromosome"/>
</dbReference>
<accession>L0DA92</accession>
<evidence type="ECO:0000256" key="1">
    <source>
        <dbReference type="SAM" id="MobiDB-lite"/>
    </source>
</evidence>
<dbReference type="AlphaFoldDB" id="L0DA92"/>
<dbReference type="KEGG" id="saci:Sinac_1170"/>
<evidence type="ECO:0000313" key="2">
    <source>
        <dbReference type="EMBL" id="AGA25566.1"/>
    </source>
</evidence>
<proteinExistence type="predicted"/>
<name>L0DA92_SINAD</name>
<feature type="region of interest" description="Disordered" evidence="1">
    <location>
        <begin position="37"/>
        <end position="76"/>
    </location>
</feature>
<feature type="region of interest" description="Disordered" evidence="1">
    <location>
        <begin position="206"/>
        <end position="225"/>
    </location>
</feature>
<dbReference type="RefSeq" id="WP_015244742.1">
    <property type="nucleotide sequence ID" value="NC_019892.1"/>
</dbReference>